<dbReference type="AlphaFoldDB" id="A0A134AKM7"/>
<evidence type="ECO:0000256" key="3">
    <source>
        <dbReference type="ARBA" id="ARBA00023004"/>
    </source>
</evidence>
<dbReference type="InterPro" id="IPR026351">
    <property type="entry name" value="rSAM_ArsS-like"/>
</dbReference>
<organism evidence="6 7">
    <name type="scientific">Aedoeadaptatus coxii</name>
    <dbReference type="NCBI Taxonomy" id="755172"/>
    <lineage>
        <taxon>Bacteria</taxon>
        <taxon>Bacillati</taxon>
        <taxon>Bacillota</taxon>
        <taxon>Tissierellia</taxon>
        <taxon>Tissierellales</taxon>
        <taxon>Peptoniphilaceae</taxon>
        <taxon>Aedoeadaptatus</taxon>
    </lineage>
</organism>
<dbReference type="InterPro" id="IPR024521">
    <property type="entry name" value="ArsS-like_C"/>
</dbReference>
<keyword evidence="1" id="KW-0949">S-adenosyl-L-methionine</keyword>
<dbReference type="PANTHER" id="PTHR43728:SF1">
    <property type="entry name" value="FE-S OXIDOREDUCTASE"/>
    <property type="match status" value="1"/>
</dbReference>
<feature type="domain" description="Radical SAM core" evidence="5">
    <location>
        <begin position="64"/>
        <end position="285"/>
    </location>
</feature>
<dbReference type="SUPFAM" id="SSF102114">
    <property type="entry name" value="Radical SAM enzymes"/>
    <property type="match status" value="1"/>
</dbReference>
<dbReference type="SFLD" id="SFLDG01067">
    <property type="entry name" value="SPASM/twitch_domain_containing"/>
    <property type="match status" value="1"/>
</dbReference>
<dbReference type="EMBL" id="LSDG01000005">
    <property type="protein sequence ID" value="KXB68278.1"/>
    <property type="molecule type" value="Genomic_DNA"/>
</dbReference>
<dbReference type="PATRIC" id="fig|755172.3.peg.288"/>
<accession>A0A134AKM7</accession>
<dbReference type="Pfam" id="PF04055">
    <property type="entry name" value="Radical_SAM"/>
    <property type="match status" value="1"/>
</dbReference>
<sequence length="355" mass="41206">MMNERSLRGSFLYRKLPVCQFDYRKYQYYWNDNYLKLLCDMMTSEYREVFMDFKERVKEEFQSTDGVGIFQANITGKCNLRCEHCHIMKNSDYKEMTKETMDKCIEALKKHNFHTLDITGGEPTTHPHLVEFIKEASPYVDKIILRTNAVDLSEHKELLELIDKLNMHVVVSLPCYTEENVDSQRGTGTFKKIMPNLRLLNHMGYGKDRELSLVYNPLGAFLPGPQKGLEQDYKDHLAEHDVTFSDLFTITNMPIGFFRDKLKEEGLEKDYMELLETNFNDDTVENLMCRFQISVNPKGNIFDCDFHLAERVLPKTYQTIDEVVAADDLNRPITWRNYCYGCTAGAGSSCGGALE</sequence>
<dbReference type="PANTHER" id="PTHR43728">
    <property type="entry name" value="SLR0304 PROTEIN"/>
    <property type="match status" value="1"/>
</dbReference>
<dbReference type="PROSITE" id="PS51918">
    <property type="entry name" value="RADICAL_SAM"/>
    <property type="match status" value="1"/>
</dbReference>
<gene>
    <name evidence="6" type="ORF">HMPREF1863_00300</name>
</gene>
<keyword evidence="2" id="KW-0479">Metal-binding</keyword>
<dbReference type="NCBIfam" id="TIGR04167">
    <property type="entry name" value="rSAM_SeCys"/>
    <property type="match status" value="1"/>
</dbReference>
<evidence type="ECO:0000256" key="2">
    <source>
        <dbReference type="ARBA" id="ARBA00022723"/>
    </source>
</evidence>
<dbReference type="SFLD" id="SFLDS00029">
    <property type="entry name" value="Radical_SAM"/>
    <property type="match status" value="1"/>
</dbReference>
<evidence type="ECO:0000313" key="6">
    <source>
        <dbReference type="EMBL" id="KXB68278.1"/>
    </source>
</evidence>
<dbReference type="CDD" id="cd01335">
    <property type="entry name" value="Radical_SAM"/>
    <property type="match status" value="1"/>
</dbReference>
<dbReference type="GO" id="GO:0003824">
    <property type="term" value="F:catalytic activity"/>
    <property type="evidence" value="ECO:0007669"/>
    <property type="project" value="InterPro"/>
</dbReference>
<keyword evidence="3" id="KW-0408">Iron</keyword>
<reference evidence="7" key="1">
    <citation type="submission" date="2016-01" db="EMBL/GenBank/DDBJ databases">
        <authorList>
            <person name="Mitreva M."/>
            <person name="Pepin K.H."/>
            <person name="Mihindukulasuriya K.A."/>
            <person name="Fulton R."/>
            <person name="Fronick C."/>
            <person name="O'Laughlin M."/>
            <person name="Miner T."/>
            <person name="Herter B."/>
            <person name="Rosa B.A."/>
            <person name="Cordes M."/>
            <person name="Tomlinson C."/>
            <person name="Wollam A."/>
            <person name="Palsikar V.B."/>
            <person name="Mardis E.R."/>
            <person name="Wilson R.K."/>
        </authorList>
    </citation>
    <scope>NUCLEOTIDE SEQUENCE [LARGE SCALE GENOMIC DNA]</scope>
    <source>
        <strain evidence="7">DNF00729</strain>
    </source>
</reference>
<dbReference type="InterPro" id="IPR007197">
    <property type="entry name" value="rSAM"/>
</dbReference>
<dbReference type="Gene3D" id="3.20.20.70">
    <property type="entry name" value="Aldolase class I"/>
    <property type="match status" value="1"/>
</dbReference>
<dbReference type="Proteomes" id="UP000070442">
    <property type="component" value="Unassembled WGS sequence"/>
</dbReference>
<evidence type="ECO:0000256" key="4">
    <source>
        <dbReference type="ARBA" id="ARBA00023014"/>
    </source>
</evidence>
<evidence type="ECO:0000256" key="1">
    <source>
        <dbReference type="ARBA" id="ARBA00022691"/>
    </source>
</evidence>
<dbReference type="InterPro" id="IPR058240">
    <property type="entry name" value="rSAM_sf"/>
</dbReference>
<evidence type="ECO:0000259" key="5">
    <source>
        <dbReference type="PROSITE" id="PS51918"/>
    </source>
</evidence>
<protein>
    <submittedName>
        <fullName evidence="6">Radical SAM domain protein</fullName>
    </submittedName>
</protein>
<keyword evidence="4" id="KW-0411">Iron-sulfur</keyword>
<comment type="caution">
    <text evidence="6">The sequence shown here is derived from an EMBL/GenBank/DDBJ whole genome shotgun (WGS) entry which is preliminary data.</text>
</comment>
<dbReference type="Pfam" id="PF12345">
    <property type="entry name" value="DUF3641"/>
    <property type="match status" value="1"/>
</dbReference>
<dbReference type="STRING" id="755172.HMPREF1863_00300"/>
<evidence type="ECO:0000313" key="7">
    <source>
        <dbReference type="Proteomes" id="UP000070442"/>
    </source>
</evidence>
<keyword evidence="7" id="KW-1185">Reference proteome</keyword>
<dbReference type="InterPro" id="IPR013785">
    <property type="entry name" value="Aldolase_TIM"/>
</dbReference>
<dbReference type="GO" id="GO:0046872">
    <property type="term" value="F:metal ion binding"/>
    <property type="evidence" value="ECO:0007669"/>
    <property type="project" value="UniProtKB-KW"/>
</dbReference>
<dbReference type="GO" id="GO:0051536">
    <property type="term" value="F:iron-sulfur cluster binding"/>
    <property type="evidence" value="ECO:0007669"/>
    <property type="project" value="UniProtKB-KW"/>
</dbReference>
<proteinExistence type="predicted"/>
<name>A0A134AKM7_9FIRM</name>